<protein>
    <submittedName>
        <fullName evidence="3">Tetratricopeptide repeat protein</fullName>
    </submittedName>
</protein>
<dbReference type="InterPro" id="IPR011990">
    <property type="entry name" value="TPR-like_helical_dom_sf"/>
</dbReference>
<evidence type="ECO:0000313" key="4">
    <source>
        <dbReference type="Proteomes" id="UP000446768"/>
    </source>
</evidence>
<evidence type="ECO:0000256" key="1">
    <source>
        <dbReference type="PROSITE-ProRule" id="PRU00339"/>
    </source>
</evidence>
<reference evidence="3 4" key="1">
    <citation type="submission" date="2019-11" db="EMBL/GenBank/DDBJ databases">
        <title>Novel species isolated from a subtropical stream in China.</title>
        <authorList>
            <person name="Lu H."/>
        </authorList>
    </citation>
    <scope>NUCLEOTIDE SEQUENCE [LARGE SCALE GENOMIC DNA]</scope>
    <source>
        <strain evidence="3 4">FT92W</strain>
    </source>
</reference>
<feature type="signal peptide" evidence="2">
    <location>
        <begin position="1"/>
        <end position="21"/>
    </location>
</feature>
<dbReference type="PANTHER" id="PTHR44809:SF1">
    <property type="entry name" value="PROTEIN O-MANNOSYL-TRANSFERASE TMTC1"/>
    <property type="match status" value="1"/>
</dbReference>
<evidence type="ECO:0000256" key="2">
    <source>
        <dbReference type="SAM" id="SignalP"/>
    </source>
</evidence>
<comment type="caution">
    <text evidence="3">The sequence shown here is derived from an EMBL/GenBank/DDBJ whole genome shotgun (WGS) entry which is preliminary data.</text>
</comment>
<dbReference type="EMBL" id="WKJJ01000010">
    <property type="protein sequence ID" value="MRV73343.1"/>
    <property type="molecule type" value="Genomic_DNA"/>
</dbReference>
<accession>A0A7X2IPT6</accession>
<dbReference type="Pfam" id="PF13431">
    <property type="entry name" value="TPR_17"/>
    <property type="match status" value="1"/>
</dbReference>
<dbReference type="AlphaFoldDB" id="A0A7X2IPT6"/>
<dbReference type="InterPro" id="IPR052943">
    <property type="entry name" value="TMTC_O-mannosyl-trnsfr"/>
</dbReference>
<keyword evidence="1" id="KW-0802">TPR repeat</keyword>
<dbReference type="InterPro" id="IPR019734">
    <property type="entry name" value="TPR_rpt"/>
</dbReference>
<evidence type="ECO:0000313" key="3">
    <source>
        <dbReference type="EMBL" id="MRV73343.1"/>
    </source>
</evidence>
<organism evidence="3 4">
    <name type="scientific">Pseudoduganella rivuli</name>
    <dbReference type="NCBI Taxonomy" id="2666085"/>
    <lineage>
        <taxon>Bacteria</taxon>
        <taxon>Pseudomonadati</taxon>
        <taxon>Pseudomonadota</taxon>
        <taxon>Betaproteobacteria</taxon>
        <taxon>Burkholderiales</taxon>
        <taxon>Oxalobacteraceae</taxon>
        <taxon>Telluria group</taxon>
        <taxon>Pseudoduganella</taxon>
    </lineage>
</organism>
<dbReference type="RefSeq" id="WP_154375843.1">
    <property type="nucleotide sequence ID" value="NZ_WKJJ01000010.1"/>
</dbReference>
<gene>
    <name evidence="3" type="ORF">GJ700_16650</name>
</gene>
<proteinExistence type="predicted"/>
<dbReference type="Pfam" id="PF13432">
    <property type="entry name" value="TPR_16"/>
    <property type="match status" value="1"/>
</dbReference>
<dbReference type="SUPFAM" id="SSF48452">
    <property type="entry name" value="TPR-like"/>
    <property type="match status" value="1"/>
</dbReference>
<keyword evidence="2" id="KW-0732">Signal</keyword>
<dbReference type="SMART" id="SM00028">
    <property type="entry name" value="TPR"/>
    <property type="match status" value="4"/>
</dbReference>
<sequence length="396" mass="44962">MKRYLLLLLSALSLQLLTGCATTTALPAPSAQLFKDQLFGKPSQDTSTAQIFAVTPEMVKYATDILRGHEKKEPQVVLFDALYKKDKLQLDYDATMTRNAAQTFAARKGNCLSLVIMTAALAREMGMTTQFQAVTVEETWSRTDNLYFSSGHVNIVLGRIRNMAEDSRSFERNKFMVIDFQPPEEIANLVTVPIEERTVVAMYMNNRAAESLVQRDLDSAYAFVRKAIEADPGFVNSYNTLGVIYQHHDNLPEAEAALRYAYTIQPNSTIAMFNLAQVLDTQGKNKEASALREQLARLEPHPPFHYFNLGQKAMQEGDFRRARSLFAREVDRAPYYHEFHFWLAVAAYKLGDMKTADKHMELALENSTTTREHDLYAAKLDKLKGLERKRNVYSTN</sequence>
<dbReference type="Gene3D" id="1.25.40.10">
    <property type="entry name" value="Tetratricopeptide repeat domain"/>
    <property type="match status" value="2"/>
</dbReference>
<feature type="repeat" description="TPR" evidence="1">
    <location>
        <begin position="235"/>
        <end position="268"/>
    </location>
</feature>
<dbReference type="PANTHER" id="PTHR44809">
    <property type="match status" value="1"/>
</dbReference>
<dbReference type="PROSITE" id="PS51257">
    <property type="entry name" value="PROKAR_LIPOPROTEIN"/>
    <property type="match status" value="1"/>
</dbReference>
<keyword evidence="4" id="KW-1185">Reference proteome</keyword>
<dbReference type="Proteomes" id="UP000446768">
    <property type="component" value="Unassembled WGS sequence"/>
</dbReference>
<name>A0A7X2IPT6_9BURK</name>
<dbReference type="PROSITE" id="PS50005">
    <property type="entry name" value="TPR"/>
    <property type="match status" value="1"/>
</dbReference>
<feature type="chain" id="PRO_5030591397" evidence="2">
    <location>
        <begin position="22"/>
        <end position="396"/>
    </location>
</feature>